<dbReference type="RefSeq" id="WP_155107690.1">
    <property type="nucleotide sequence ID" value="NZ_WMJZ01000007.1"/>
</dbReference>
<comment type="caution">
    <text evidence="2">The sequence shown here is derived from an EMBL/GenBank/DDBJ whole genome shotgun (WGS) entry which is preliminary data.</text>
</comment>
<dbReference type="InterPro" id="IPR016184">
    <property type="entry name" value="Capsid/spike_ssDNA_virus"/>
</dbReference>
<dbReference type="InterPro" id="IPR003514">
    <property type="entry name" value="Microviridae_protein_F"/>
</dbReference>
<dbReference type="SUPFAM" id="SSF88645">
    <property type="entry name" value="ssDNA viruses"/>
    <property type="match status" value="1"/>
</dbReference>
<dbReference type="GO" id="GO:0005198">
    <property type="term" value="F:structural molecule activity"/>
    <property type="evidence" value="ECO:0007669"/>
    <property type="project" value="InterPro"/>
</dbReference>
<evidence type="ECO:0000313" key="3">
    <source>
        <dbReference type="Proteomes" id="UP000477739"/>
    </source>
</evidence>
<comment type="similarity">
    <text evidence="1">Belongs to the microviridae F protein family.</text>
</comment>
<dbReference type="Pfam" id="PF02305">
    <property type="entry name" value="Phage_F"/>
    <property type="match status" value="1"/>
</dbReference>
<dbReference type="InterPro" id="IPR037002">
    <property type="entry name" value="Microviridae_protein_F_sf"/>
</dbReference>
<keyword evidence="3" id="KW-1185">Reference proteome</keyword>
<dbReference type="Proteomes" id="UP000477739">
    <property type="component" value="Unassembled WGS sequence"/>
</dbReference>
<dbReference type="AlphaFoldDB" id="A0A6L6IHI1"/>
<evidence type="ECO:0000256" key="1">
    <source>
        <dbReference type="ARBA" id="ARBA00009963"/>
    </source>
</evidence>
<gene>
    <name evidence="2" type="ORF">GJV78_07240</name>
</gene>
<proteinExistence type="inferred from homology"/>
<organism evidence="2 3">
    <name type="scientific">Intestinirhabdus alba</name>
    <dbReference type="NCBI Taxonomy" id="2899544"/>
    <lineage>
        <taxon>Bacteria</taxon>
        <taxon>Pseudomonadati</taxon>
        <taxon>Pseudomonadota</taxon>
        <taxon>Gammaproteobacteria</taxon>
        <taxon>Enterobacterales</taxon>
        <taxon>Enterobacteriaceae</taxon>
        <taxon>Intestinirhabdus</taxon>
    </lineage>
</organism>
<dbReference type="OrthoDB" id="1068648at2"/>
<evidence type="ECO:0000313" key="2">
    <source>
        <dbReference type="EMBL" id="MTH46049.1"/>
    </source>
</evidence>
<dbReference type="Gene3D" id="2.60.169.10">
    <property type="entry name" value="Microviridae F protein"/>
    <property type="match status" value="2"/>
</dbReference>
<name>A0A6L6IHI1_9ENTR</name>
<dbReference type="EMBL" id="WMJZ01000007">
    <property type="protein sequence ID" value="MTH46049.1"/>
    <property type="molecule type" value="Genomic_DNA"/>
</dbReference>
<accession>A0A6L6IHI1</accession>
<sequence>MKGSFKNPSVMNHQFSMIPSVNIPRSVFNRSSGYKTTFDSGWLIPFFVDEALPGDTFHMKVSMLTRMSTPIVPVMDNLKLDYFFFSVPYRLLWDNWQRFNGEQTNPGDSVDYLIPQMKSGADGFAVHSLADYFGLPTGIPNLSVNALPFRAYNLIYNEWFRDENLIDSSVVNRGDAETDMTDYPLLKRCKRHDYFTSCLPWPQKGPGVGLGLAPMNEDLTFTFSNRSIVAPEKIDGVKLYSNHSNPGVIIADNPTIASPQATEDWDITSSNLSVSLANDDALTINSLRQAFQLQRMLERDARGGSRYTEILRSHFGVISPDARLQRPEYLGGGSVDININPVVQNSSTDDVSPQGNLAAFALSGAYRHGFSHSFTEHCFVIGLCSVRADLTYQQGIPRMFSRQTRYDHYWPTLAHLSEQAVLNKEIYAQGNEEDDKIFGYQERYAEYRYSPSKITGKFRSTDPQSLDVWHLSQKFENLPVLNAEFIKENPPLDRVLAVQSGGGEIDPTGGEPQFLMDCYFDLKCARPMPVYSVPGHVDHF</sequence>
<protein>
    <submittedName>
        <fullName evidence="2">Phage capsid protein</fullName>
    </submittedName>
</protein>
<reference evidence="2 3" key="1">
    <citation type="submission" date="2019-11" db="EMBL/GenBank/DDBJ databases">
        <title>Escherichia alba sp. nov. isolated from the gut of plastic-eating superworms Zophobas atratus.</title>
        <authorList>
            <person name="Yang Y."/>
        </authorList>
    </citation>
    <scope>NUCLEOTIDE SEQUENCE [LARGE SCALE GENOMIC DNA]</scope>
    <source>
        <strain evidence="3">BIT-B35</strain>
    </source>
</reference>